<dbReference type="InterPro" id="IPR002068">
    <property type="entry name" value="A-crystallin/Hsp20_dom"/>
</dbReference>
<dbReference type="CDD" id="cd06464">
    <property type="entry name" value="ACD_sHsps-like"/>
    <property type="match status" value="1"/>
</dbReference>
<evidence type="ECO:0000313" key="4">
    <source>
        <dbReference type="EMBL" id="GCE30148.1"/>
    </source>
</evidence>
<reference evidence="5" key="1">
    <citation type="submission" date="2018-12" db="EMBL/GenBank/DDBJ databases">
        <title>Tengunoibacter tsumagoiensis gen. nov., sp. nov., Dictyobacter kobayashii sp. nov., D. alpinus sp. nov., and D. joshuensis sp. nov. and description of Dictyobacteraceae fam. nov. within the order Ktedonobacterales isolated from Tengu-no-mugimeshi.</title>
        <authorList>
            <person name="Wang C.M."/>
            <person name="Zheng Y."/>
            <person name="Sakai Y."/>
            <person name="Toyoda A."/>
            <person name="Minakuchi Y."/>
            <person name="Abe K."/>
            <person name="Yokota A."/>
            <person name="Yabe S."/>
        </authorList>
    </citation>
    <scope>NUCLEOTIDE SEQUENCE [LARGE SCALE GENOMIC DNA]</scope>
    <source>
        <strain evidence="5">Uno16</strain>
    </source>
</reference>
<dbReference type="PROSITE" id="PS01031">
    <property type="entry name" value="SHSP"/>
    <property type="match status" value="1"/>
</dbReference>
<dbReference type="InterPro" id="IPR008978">
    <property type="entry name" value="HSP20-like_chaperone"/>
</dbReference>
<protein>
    <submittedName>
        <fullName evidence="4">Heat-shock protein Hsp20</fullName>
    </submittedName>
</protein>
<keyword evidence="5" id="KW-1185">Reference proteome</keyword>
<dbReference type="InterPro" id="IPR031107">
    <property type="entry name" value="Small_HSP"/>
</dbReference>
<dbReference type="SUPFAM" id="SSF49764">
    <property type="entry name" value="HSP20-like chaperones"/>
    <property type="match status" value="1"/>
</dbReference>
<dbReference type="EMBL" id="BIFT01000002">
    <property type="protein sequence ID" value="GCE30148.1"/>
    <property type="molecule type" value="Genomic_DNA"/>
</dbReference>
<dbReference type="Pfam" id="PF00011">
    <property type="entry name" value="HSP20"/>
    <property type="match status" value="1"/>
</dbReference>
<dbReference type="Gene3D" id="2.60.40.790">
    <property type="match status" value="1"/>
</dbReference>
<evidence type="ECO:0000256" key="2">
    <source>
        <dbReference type="RuleBase" id="RU003616"/>
    </source>
</evidence>
<dbReference type="Proteomes" id="UP000287171">
    <property type="component" value="Unassembled WGS sequence"/>
</dbReference>
<comment type="similarity">
    <text evidence="1 2">Belongs to the small heat shock protein (HSP20) family.</text>
</comment>
<dbReference type="AlphaFoldDB" id="A0A402BFH7"/>
<name>A0A402BFH7_9CHLR</name>
<organism evidence="4 5">
    <name type="scientific">Dictyobacter alpinus</name>
    <dbReference type="NCBI Taxonomy" id="2014873"/>
    <lineage>
        <taxon>Bacteria</taxon>
        <taxon>Bacillati</taxon>
        <taxon>Chloroflexota</taxon>
        <taxon>Ktedonobacteria</taxon>
        <taxon>Ktedonobacterales</taxon>
        <taxon>Dictyobacteraceae</taxon>
        <taxon>Dictyobacter</taxon>
    </lineage>
</organism>
<dbReference type="RefSeq" id="WP_126630303.1">
    <property type="nucleotide sequence ID" value="NZ_BIFT01000002.1"/>
</dbReference>
<evidence type="ECO:0000256" key="1">
    <source>
        <dbReference type="PROSITE-ProRule" id="PRU00285"/>
    </source>
</evidence>
<evidence type="ECO:0000313" key="5">
    <source>
        <dbReference type="Proteomes" id="UP000287171"/>
    </source>
</evidence>
<accession>A0A402BFH7</accession>
<sequence>MTLAPRDPFDALMPLREAMSRLFEESFVTPRMEMFTSRTFPLDVYETDNKKGYVIEASIAGFKPEEIHVTAEDNMIHIQASKKMEKEHKEKDNYIRRERYADEMDRTISLPTHIDANKIQASYDNGVLILQVPKVEEAKPKQVPIKVKEAAGSH</sequence>
<dbReference type="OrthoDB" id="9811615at2"/>
<gene>
    <name evidence="4" type="ORF">KDA_56320</name>
</gene>
<feature type="domain" description="SHSP" evidence="3">
    <location>
        <begin position="33"/>
        <end position="148"/>
    </location>
</feature>
<proteinExistence type="inferred from homology"/>
<comment type="caution">
    <text evidence="4">The sequence shown here is derived from an EMBL/GenBank/DDBJ whole genome shotgun (WGS) entry which is preliminary data.</text>
</comment>
<dbReference type="PANTHER" id="PTHR11527">
    <property type="entry name" value="HEAT-SHOCK PROTEIN 20 FAMILY MEMBER"/>
    <property type="match status" value="1"/>
</dbReference>
<evidence type="ECO:0000259" key="3">
    <source>
        <dbReference type="PROSITE" id="PS01031"/>
    </source>
</evidence>